<proteinExistence type="predicted"/>
<evidence type="ECO:0000313" key="2">
    <source>
        <dbReference type="EMBL" id="MBU3158298.1"/>
    </source>
</evidence>
<keyword evidence="3" id="KW-1185">Reference proteome</keyword>
<accession>A0ABS6BMZ8</accession>
<dbReference type="EMBL" id="JAHLDV010000001">
    <property type="protein sequence ID" value="MBU3158298.1"/>
    <property type="molecule type" value="Genomic_DNA"/>
</dbReference>
<protein>
    <submittedName>
        <fullName evidence="2">YtxH domain-containing protein</fullName>
    </submittedName>
</protein>
<comment type="caution">
    <text evidence="2">The sequence shown here is derived from an EMBL/GenBank/DDBJ whole genome shotgun (WGS) entry which is preliminary data.</text>
</comment>
<dbReference type="RefSeq" id="WP_216145271.1">
    <property type="nucleotide sequence ID" value="NZ_JAHLDV010000001.1"/>
</dbReference>
<keyword evidence="1" id="KW-1133">Transmembrane helix</keyword>
<organism evidence="2 3">
    <name type="scientific">Clostridium frigoris</name>
    <dbReference type="NCBI Taxonomy" id="205327"/>
    <lineage>
        <taxon>Bacteria</taxon>
        <taxon>Bacillati</taxon>
        <taxon>Bacillota</taxon>
        <taxon>Clostridia</taxon>
        <taxon>Eubacteriales</taxon>
        <taxon>Clostridiaceae</taxon>
        <taxon>Clostridium</taxon>
    </lineage>
</organism>
<gene>
    <name evidence="2" type="ORF">KPL37_00735</name>
</gene>
<sequence>MQNKFISTITAGAIIGVAAGMMLIPNMDRSTRRRAKKTGKMVMNIAGDMYDNMKDRVL</sequence>
<evidence type="ECO:0000256" key="1">
    <source>
        <dbReference type="SAM" id="Phobius"/>
    </source>
</evidence>
<keyword evidence="1" id="KW-0472">Membrane</keyword>
<reference evidence="2 3" key="1">
    <citation type="submission" date="2021-06" db="EMBL/GenBank/DDBJ databases">
        <title>Clostridia strains as spoilage organisms.</title>
        <authorList>
            <person name="Wambui J."/>
            <person name="Stephan R."/>
            <person name="Stevens M.J.A."/>
        </authorList>
    </citation>
    <scope>NUCLEOTIDE SEQUENCE [LARGE SCALE GENOMIC DNA]</scope>
    <source>
        <strain evidence="2 3">DSM 14204</strain>
    </source>
</reference>
<feature type="transmembrane region" description="Helical" evidence="1">
    <location>
        <begin position="6"/>
        <end position="24"/>
    </location>
</feature>
<dbReference type="Proteomes" id="UP000776252">
    <property type="component" value="Unassembled WGS sequence"/>
</dbReference>
<evidence type="ECO:0000313" key="3">
    <source>
        <dbReference type="Proteomes" id="UP000776252"/>
    </source>
</evidence>
<name>A0ABS6BMZ8_9CLOT</name>
<keyword evidence="1" id="KW-0812">Transmembrane</keyword>